<dbReference type="GO" id="GO:0043093">
    <property type="term" value="P:FtsZ-dependent cytokinesis"/>
    <property type="evidence" value="ECO:0007669"/>
    <property type="project" value="UniProtKB-UniRule"/>
</dbReference>
<name>A0A662DG04_UNCAE</name>
<keyword evidence="3 5" id="KW-0472">Membrane</keyword>
<evidence type="ECO:0000256" key="1">
    <source>
        <dbReference type="ARBA" id="ARBA00022475"/>
    </source>
</evidence>
<comment type="similarity">
    <text evidence="5 6">Belongs to the FtsA/MreB family.</text>
</comment>
<gene>
    <name evidence="5 8" type="primary">ftsA</name>
    <name evidence="8" type="ORF">DRI96_01030</name>
</gene>
<sequence>MKYKKKDLIVGLDIGTSKICAIVGKVKEGKLDILGAGVVQSEGVIKGVIVNIAQVSACIKKVIRIAELDAGRRIDKLWVSIAGSHIEGKDNQGFVLITGQDQIITGKDVEEALRRASSIVLPAGREIIHILPQDYIVDGQNGIKDPVGIRGAQLQAKVHLVTAPSSYCQNIDDSIRDAGYEVEGLVLQPLASGVSTLLPEEEDLGVALLDIGGGTTDLAVFLKEGLRFTRIFAVGGDHLTNDIAVGLHTTRENAEKIKLDYGVASVDLIDRDEYLEVEGVAGRGRYKVKKSVVAHIIQLRIEELFELVDLELRSSGYKGLITSGVVLTGGSSLLPGIDKKAEEKLKLPVRVGYPRISSPEKLLSPVYATGIGLLLFGLKRREEIASKERIGVKIKEWLKEFF</sequence>
<dbReference type="EMBL" id="QMQB01000025">
    <property type="protein sequence ID" value="RLE14720.1"/>
    <property type="molecule type" value="Genomic_DNA"/>
</dbReference>
<dbReference type="AlphaFoldDB" id="A0A662DG04"/>
<dbReference type="InterPro" id="IPR050696">
    <property type="entry name" value="FtsA/MreB"/>
</dbReference>
<dbReference type="Pfam" id="PF14450">
    <property type="entry name" value="FtsA"/>
    <property type="match status" value="1"/>
</dbReference>
<comment type="function">
    <text evidence="5 6">Cell division protein that is involved in the assembly of the Z ring. May serve as a membrane anchor for the Z ring.</text>
</comment>
<evidence type="ECO:0000256" key="5">
    <source>
        <dbReference type="HAMAP-Rule" id="MF_02033"/>
    </source>
</evidence>
<dbReference type="Gene3D" id="3.30.420.40">
    <property type="match status" value="2"/>
</dbReference>
<dbReference type="PANTHER" id="PTHR32432:SF4">
    <property type="entry name" value="CELL DIVISION PROTEIN FTSA"/>
    <property type="match status" value="1"/>
</dbReference>
<evidence type="ECO:0000256" key="4">
    <source>
        <dbReference type="ARBA" id="ARBA00023306"/>
    </source>
</evidence>
<dbReference type="GO" id="GO:0009898">
    <property type="term" value="C:cytoplasmic side of plasma membrane"/>
    <property type="evidence" value="ECO:0007669"/>
    <property type="project" value="UniProtKB-UniRule"/>
</dbReference>
<evidence type="ECO:0000256" key="3">
    <source>
        <dbReference type="ARBA" id="ARBA00023136"/>
    </source>
</evidence>
<dbReference type="Pfam" id="PF02491">
    <property type="entry name" value="SHS2_FTSA"/>
    <property type="match status" value="1"/>
</dbReference>
<dbReference type="PIRSF" id="PIRSF003101">
    <property type="entry name" value="FtsA"/>
    <property type="match status" value="1"/>
</dbReference>
<organism evidence="8 9">
    <name type="scientific">Aerophobetes bacterium</name>
    <dbReference type="NCBI Taxonomy" id="2030807"/>
    <lineage>
        <taxon>Bacteria</taxon>
        <taxon>Candidatus Aerophobota</taxon>
    </lineage>
</organism>
<dbReference type="InterPro" id="IPR043129">
    <property type="entry name" value="ATPase_NBD"/>
</dbReference>
<evidence type="ECO:0000313" key="8">
    <source>
        <dbReference type="EMBL" id="RLE14720.1"/>
    </source>
</evidence>
<comment type="subcellular location">
    <subcellularLocation>
        <location evidence="5">Cell membrane</location>
        <topology evidence="5">Peripheral membrane protein</topology>
        <orientation evidence="5">Cytoplasmic side</orientation>
    </subcellularLocation>
    <text evidence="5">Localizes to the Z ring in an FtsZ-dependent manner. Targeted to the membrane through a conserved C-terminal amphipathic helix.</text>
</comment>
<comment type="subunit">
    <text evidence="5">Self-interacts. Interacts with FtsZ.</text>
</comment>
<dbReference type="CDD" id="cd24048">
    <property type="entry name" value="ASKHA_NBD_FtsA"/>
    <property type="match status" value="1"/>
</dbReference>
<dbReference type="SMART" id="SM00842">
    <property type="entry name" value="FtsA"/>
    <property type="match status" value="1"/>
</dbReference>
<protein>
    <recommendedName>
        <fullName evidence="5 6">Cell division protein FtsA</fullName>
    </recommendedName>
</protein>
<feature type="domain" description="SHS2" evidence="7">
    <location>
        <begin position="9"/>
        <end position="196"/>
    </location>
</feature>
<evidence type="ECO:0000259" key="7">
    <source>
        <dbReference type="SMART" id="SM00842"/>
    </source>
</evidence>
<dbReference type="PANTHER" id="PTHR32432">
    <property type="entry name" value="CELL DIVISION PROTEIN FTSA-RELATED"/>
    <property type="match status" value="1"/>
</dbReference>
<dbReference type="InterPro" id="IPR003494">
    <property type="entry name" value="SHS2_FtsA"/>
</dbReference>
<evidence type="ECO:0000313" key="9">
    <source>
        <dbReference type="Proteomes" id="UP000267654"/>
    </source>
</evidence>
<keyword evidence="1 5" id="KW-1003">Cell membrane</keyword>
<evidence type="ECO:0000256" key="6">
    <source>
        <dbReference type="PIRNR" id="PIRNR003101"/>
    </source>
</evidence>
<dbReference type="Proteomes" id="UP000267654">
    <property type="component" value="Unassembled WGS sequence"/>
</dbReference>
<reference evidence="8 9" key="1">
    <citation type="submission" date="2018-06" db="EMBL/GenBank/DDBJ databases">
        <title>Extensive metabolic versatility and redundancy in microbially diverse, dynamic hydrothermal sediments.</title>
        <authorList>
            <person name="Dombrowski N."/>
            <person name="Teske A."/>
            <person name="Baker B.J."/>
        </authorList>
    </citation>
    <scope>NUCLEOTIDE SEQUENCE [LARGE SCALE GENOMIC DNA]</scope>
    <source>
        <strain evidence="8">B19_G9</strain>
    </source>
</reference>
<dbReference type="SUPFAM" id="SSF53067">
    <property type="entry name" value="Actin-like ATPase domain"/>
    <property type="match status" value="2"/>
</dbReference>
<proteinExistence type="inferred from homology"/>
<keyword evidence="2 5" id="KW-0132">Cell division</keyword>
<keyword evidence="4 5" id="KW-0131">Cell cycle</keyword>
<dbReference type="Gene3D" id="3.30.1490.110">
    <property type="match status" value="1"/>
</dbReference>
<evidence type="ECO:0000256" key="2">
    <source>
        <dbReference type="ARBA" id="ARBA00022618"/>
    </source>
</evidence>
<dbReference type="InterPro" id="IPR020823">
    <property type="entry name" value="Cell_div_FtsA"/>
</dbReference>
<accession>A0A662DG04</accession>
<dbReference type="HAMAP" id="MF_02033">
    <property type="entry name" value="FtsA"/>
    <property type="match status" value="1"/>
</dbReference>
<dbReference type="GO" id="GO:0032153">
    <property type="term" value="C:cell division site"/>
    <property type="evidence" value="ECO:0007669"/>
    <property type="project" value="UniProtKB-UniRule"/>
</dbReference>
<dbReference type="NCBIfam" id="TIGR01174">
    <property type="entry name" value="ftsA"/>
    <property type="match status" value="1"/>
</dbReference>
<comment type="caution">
    <text evidence="8">The sequence shown here is derived from an EMBL/GenBank/DDBJ whole genome shotgun (WGS) entry which is preliminary data.</text>
</comment>